<organism evidence="1 2">
    <name type="scientific">Vaccinium darrowii</name>
    <dbReference type="NCBI Taxonomy" id="229202"/>
    <lineage>
        <taxon>Eukaryota</taxon>
        <taxon>Viridiplantae</taxon>
        <taxon>Streptophyta</taxon>
        <taxon>Embryophyta</taxon>
        <taxon>Tracheophyta</taxon>
        <taxon>Spermatophyta</taxon>
        <taxon>Magnoliopsida</taxon>
        <taxon>eudicotyledons</taxon>
        <taxon>Gunneridae</taxon>
        <taxon>Pentapetalae</taxon>
        <taxon>asterids</taxon>
        <taxon>Ericales</taxon>
        <taxon>Ericaceae</taxon>
        <taxon>Vaccinioideae</taxon>
        <taxon>Vaccinieae</taxon>
        <taxon>Vaccinium</taxon>
    </lineage>
</organism>
<sequence>MEKAAATFFSLALVLMFIHCFIALGGGATNYTSSDESALLAFKSQITYDPNHILATNWSTNTSFCHWLGVSCRHRGQNRVTSLNLSNLGLKGTISPQIGNLSFLTYFNISYNHFSGHLPVELGQLRQLKVFYLHINDFSGEFPLSIFNVSSIQRINFGNNSFSGSLPDNLCSQLPKLKEFWLSYNEFVGDIPSHWGECRELQYLSLHENKFTGFIPRGIGNLTLLKWLYLGSNNFQGELPPEMGNLRSLEILSLKSANLTSSIPSSLFNISSLKELYLYKNQLFGSLPKDICSSDVHRLEILSLYNNQLTGSIPRYVSNCTSLEVLDLYSNKLSEYGFEGLVSTKCDVYSFGIMLMETFTRTKPTDAMFDGNLSLKHWVANSICYGVAEIIDANLLIPNDEPYAAKVQCVSAIMELALRCSAESPEERMTMRDVLAALKKIKILYLTNRGKS</sequence>
<dbReference type="EMBL" id="CM037156">
    <property type="protein sequence ID" value="KAH7839006.1"/>
    <property type="molecule type" value="Genomic_DNA"/>
</dbReference>
<gene>
    <name evidence="1" type="ORF">Vadar_033619</name>
</gene>
<name>A0ACB7XE73_9ERIC</name>
<comment type="caution">
    <text evidence="1">The sequence shown here is derived from an EMBL/GenBank/DDBJ whole genome shotgun (WGS) entry which is preliminary data.</text>
</comment>
<reference evidence="1 2" key="1">
    <citation type="journal article" date="2021" name="Hortic Res">
        <title>High-quality reference genome and annotation aids understanding of berry development for evergreen blueberry (Vaccinium darrowii).</title>
        <authorList>
            <person name="Yu J."/>
            <person name="Hulse-Kemp A.M."/>
            <person name="Babiker E."/>
            <person name="Staton M."/>
        </authorList>
    </citation>
    <scope>NUCLEOTIDE SEQUENCE [LARGE SCALE GENOMIC DNA]</scope>
    <source>
        <strain evidence="2">cv. NJ 8807/NJ 8810</strain>
        <tissue evidence="1">Young leaf</tissue>
    </source>
</reference>
<protein>
    <submittedName>
        <fullName evidence="1">Uncharacterized protein</fullName>
    </submittedName>
</protein>
<keyword evidence="2" id="KW-1185">Reference proteome</keyword>
<dbReference type="Proteomes" id="UP000828048">
    <property type="component" value="Chromosome 6"/>
</dbReference>
<evidence type="ECO:0000313" key="2">
    <source>
        <dbReference type="Proteomes" id="UP000828048"/>
    </source>
</evidence>
<proteinExistence type="predicted"/>
<evidence type="ECO:0000313" key="1">
    <source>
        <dbReference type="EMBL" id="KAH7839006.1"/>
    </source>
</evidence>
<accession>A0ACB7XE73</accession>